<accession>A0A0C9WBN3</accession>
<dbReference type="InterPro" id="IPR022702">
    <property type="entry name" value="Cytosine_MeTrfase1_RFD"/>
</dbReference>
<dbReference type="Pfam" id="PF01426">
    <property type="entry name" value="BAH"/>
    <property type="match status" value="2"/>
</dbReference>
<sequence length="1027" mass="118932">MPPRRRPTAFDISFPEEAPLNDSASGTSDTNRKRDRDGVEPNVRGAKRRTLDPKPARKYEPRAYEILETPDLLVFGEEEDLPDDGKKRKRVRILSHFIFFDASRENTMVSLDLLHDKDGNHQIQGAGFIAASFDVDEDEGQEDDLDDEDDELQYVRLPEIRKYAIDYNDVDCPVYVETKQALYELTFPSKKYRPQFRSFYKPQRILQLIISSAREDPEREFRDFVKEFQTAEVLGHPLSERDLWDMVPKLRETLETVRRADELRESYIIRHLLSKNAPVLPASAPRVAKPRPLPIINPTYRGNLDLAVLRPENQIQTHVTTRISKLSMGLFKEAMVVIGRRPPPEPEVPLDELNLRLQGFLMRVSMRRRPEFRVEQRIRPRSHWLKYITIDGVNYAVGDTVVFVGADKIPEPRDVSPSDTLADYFWFANIININGEDETVHVRWFHHGSKTFLEQLSHPQEIFLTNICDTLSLDLIIGTVKTRYIALVDELPELEPFEFFYRYMWDEDLGTFKDIDMEGLRSAQNEPPPNNCPVCELHEQADEHLQPDILHGKGIGWHKVKYHADDFVFIRADEGPCNIGHITAIQDDQGRGMIKVTVKLLGRVDKLGKRPATTMKDERHLFYTDEEITFDVSDLIGICYVLVTRPHSQPHSRLNMFQRANDRKSNLILNVLSWVDFLKPQYCIFENVRGFMQYNLRTRQDGPHTVKGGIQMGGLKFVAKALIDMGYQIRCGLLQAAHYGAPQTRVRFFLIAAKRGLELPDLPQPTHDFPLPDALEIRFPNGTAIHPIRTIPGIAQHRYVSAHDAISDLPVFHWKHPRKNISPRQMQEQKIKNCLDSQPWCGLSGPNIPYECEPATTFQAWCRKKATRDIQHYTRTYEAKKVERVVEIPLEADADYRTLRPDLWEWQFANPSSAIAKAGFRPGMYGRVQRDKWFQTTVTNVDPTAKQCRVLHPYCRRIVTIRELARSQGFPDHFVFHAANDRLVTMHRQIGNAVPWPVSMAIAREFRDVLFKQWKKNRENEQAMDVD</sequence>
<dbReference type="PROSITE" id="PS51038">
    <property type="entry name" value="BAH"/>
    <property type="match status" value="2"/>
</dbReference>
<feature type="domain" description="BAH" evidence="11">
    <location>
        <begin position="560"/>
        <end position="689"/>
    </location>
</feature>
<evidence type="ECO:0000256" key="1">
    <source>
        <dbReference type="ARBA" id="ARBA00004123"/>
    </source>
</evidence>
<comment type="subcellular location">
    <subcellularLocation>
        <location evidence="1">Nucleus</location>
    </subcellularLocation>
</comment>
<dbReference type="EC" id="2.1.1.37" evidence="2"/>
<dbReference type="SUPFAM" id="SSF53335">
    <property type="entry name" value="S-adenosyl-L-methionine-dependent methyltransferases"/>
    <property type="match status" value="1"/>
</dbReference>
<dbReference type="Pfam" id="PF00145">
    <property type="entry name" value="DNA_methylase"/>
    <property type="match status" value="1"/>
</dbReference>
<dbReference type="Proteomes" id="UP000053820">
    <property type="component" value="Unassembled WGS sequence"/>
</dbReference>
<dbReference type="PRINTS" id="PR00105">
    <property type="entry name" value="C5METTRFRASE"/>
</dbReference>
<evidence type="ECO:0000256" key="8">
    <source>
        <dbReference type="ARBA" id="ARBA00023242"/>
    </source>
</evidence>
<comment type="similarity">
    <text evidence="9">Belongs to the class I-like SAM-binding methyltransferase superfamily. C5-methyltransferase family.</text>
</comment>
<dbReference type="GO" id="GO:0044027">
    <property type="term" value="P:negative regulation of gene expression via chromosomal CpG island methylation"/>
    <property type="evidence" value="ECO:0007669"/>
    <property type="project" value="TreeGrafter"/>
</dbReference>
<evidence type="ECO:0000256" key="10">
    <source>
        <dbReference type="SAM" id="MobiDB-lite"/>
    </source>
</evidence>
<keyword evidence="7" id="KW-0238">DNA-binding</keyword>
<dbReference type="InterPro" id="IPR001525">
    <property type="entry name" value="C5_MeTfrase"/>
</dbReference>
<feature type="compositionally biased region" description="Basic and acidic residues" evidence="10">
    <location>
        <begin position="30"/>
        <end position="39"/>
    </location>
</feature>
<dbReference type="Pfam" id="PF12047">
    <property type="entry name" value="DNMT1-RFD"/>
    <property type="match status" value="1"/>
</dbReference>
<evidence type="ECO:0000256" key="2">
    <source>
        <dbReference type="ARBA" id="ARBA00011975"/>
    </source>
</evidence>
<dbReference type="OrthoDB" id="5376140at2759"/>
<reference evidence="12 13" key="1">
    <citation type="submission" date="2014-04" db="EMBL/GenBank/DDBJ databases">
        <title>Evolutionary Origins and Diversification of the Mycorrhizal Mutualists.</title>
        <authorList>
            <consortium name="DOE Joint Genome Institute"/>
            <consortium name="Mycorrhizal Genomics Consortium"/>
            <person name="Kohler A."/>
            <person name="Kuo A."/>
            <person name="Nagy L.G."/>
            <person name="Floudas D."/>
            <person name="Copeland A."/>
            <person name="Barry K.W."/>
            <person name="Cichocki N."/>
            <person name="Veneault-Fourrey C."/>
            <person name="LaButti K."/>
            <person name="Lindquist E.A."/>
            <person name="Lipzen A."/>
            <person name="Lundell T."/>
            <person name="Morin E."/>
            <person name="Murat C."/>
            <person name="Riley R."/>
            <person name="Ohm R."/>
            <person name="Sun H."/>
            <person name="Tunlid A."/>
            <person name="Henrissat B."/>
            <person name="Grigoriev I.V."/>
            <person name="Hibbett D.S."/>
            <person name="Martin F."/>
        </authorList>
    </citation>
    <scope>NUCLEOTIDE SEQUENCE [LARGE SCALE GENOMIC DNA]</scope>
    <source>
        <strain evidence="12 13">MD-312</strain>
    </source>
</reference>
<dbReference type="PANTHER" id="PTHR10629:SF52">
    <property type="entry name" value="DNA (CYTOSINE-5)-METHYLTRANSFERASE 1"/>
    <property type="match status" value="1"/>
</dbReference>
<dbReference type="GO" id="GO:0003886">
    <property type="term" value="F:DNA (cytosine-5-)-methyltransferase activity"/>
    <property type="evidence" value="ECO:0007669"/>
    <property type="project" value="UniProtKB-EC"/>
</dbReference>
<dbReference type="Gene3D" id="3.90.120.10">
    <property type="entry name" value="DNA Methylase, subunit A, domain 2"/>
    <property type="match status" value="1"/>
</dbReference>
<organism evidence="12 13">
    <name type="scientific">Hydnomerulius pinastri MD-312</name>
    <dbReference type="NCBI Taxonomy" id="994086"/>
    <lineage>
        <taxon>Eukaryota</taxon>
        <taxon>Fungi</taxon>
        <taxon>Dikarya</taxon>
        <taxon>Basidiomycota</taxon>
        <taxon>Agaricomycotina</taxon>
        <taxon>Agaricomycetes</taxon>
        <taxon>Agaricomycetidae</taxon>
        <taxon>Boletales</taxon>
        <taxon>Boletales incertae sedis</taxon>
        <taxon>Leucogyrophana</taxon>
    </lineage>
</organism>
<comment type="caution">
    <text evidence="9">Lacks conserved residue(s) required for the propagation of feature annotation.</text>
</comment>
<keyword evidence="13" id="KW-1185">Reference proteome</keyword>
<keyword evidence="4 9" id="KW-0808">Transferase</keyword>
<dbReference type="PROSITE" id="PS51679">
    <property type="entry name" value="SAM_MT_C5"/>
    <property type="match status" value="1"/>
</dbReference>
<evidence type="ECO:0000313" key="12">
    <source>
        <dbReference type="EMBL" id="KIJ61346.1"/>
    </source>
</evidence>
<dbReference type="HOGENOM" id="CLU_008262_0_0_1"/>
<dbReference type="GO" id="GO:0032259">
    <property type="term" value="P:methylation"/>
    <property type="evidence" value="ECO:0007669"/>
    <property type="project" value="UniProtKB-KW"/>
</dbReference>
<name>A0A0C9WBN3_9AGAM</name>
<dbReference type="Gene3D" id="3.40.50.150">
    <property type="entry name" value="Vaccinia Virus protein VP39"/>
    <property type="match status" value="1"/>
</dbReference>
<evidence type="ECO:0000256" key="6">
    <source>
        <dbReference type="ARBA" id="ARBA00022737"/>
    </source>
</evidence>
<evidence type="ECO:0000313" key="13">
    <source>
        <dbReference type="Proteomes" id="UP000053820"/>
    </source>
</evidence>
<evidence type="ECO:0000256" key="9">
    <source>
        <dbReference type="PROSITE-ProRule" id="PRU01016"/>
    </source>
</evidence>
<dbReference type="EMBL" id="KN839863">
    <property type="protein sequence ID" value="KIJ61346.1"/>
    <property type="molecule type" value="Genomic_DNA"/>
</dbReference>
<keyword evidence="6" id="KW-0677">Repeat</keyword>
<feature type="region of interest" description="Disordered" evidence="10">
    <location>
        <begin position="1"/>
        <end position="57"/>
    </location>
</feature>
<evidence type="ECO:0000256" key="4">
    <source>
        <dbReference type="ARBA" id="ARBA00022679"/>
    </source>
</evidence>
<dbReference type="InterPro" id="IPR001025">
    <property type="entry name" value="BAH_dom"/>
</dbReference>
<dbReference type="InterPro" id="IPR043151">
    <property type="entry name" value="BAH_sf"/>
</dbReference>
<dbReference type="GO" id="GO:0003682">
    <property type="term" value="F:chromatin binding"/>
    <property type="evidence" value="ECO:0007669"/>
    <property type="project" value="InterPro"/>
</dbReference>
<dbReference type="InterPro" id="IPR029063">
    <property type="entry name" value="SAM-dependent_MTases_sf"/>
</dbReference>
<dbReference type="InterPro" id="IPR050390">
    <property type="entry name" value="C5-Methyltransferase"/>
</dbReference>
<evidence type="ECO:0000256" key="7">
    <source>
        <dbReference type="ARBA" id="ARBA00023125"/>
    </source>
</evidence>
<dbReference type="GO" id="GO:0005634">
    <property type="term" value="C:nucleus"/>
    <property type="evidence" value="ECO:0007669"/>
    <property type="project" value="UniProtKB-SubCell"/>
</dbReference>
<dbReference type="GO" id="GO:0003677">
    <property type="term" value="F:DNA binding"/>
    <property type="evidence" value="ECO:0007669"/>
    <property type="project" value="UniProtKB-KW"/>
</dbReference>
<protein>
    <recommendedName>
        <fullName evidence="2">DNA (cytosine-5-)-methyltransferase</fullName>
        <ecNumber evidence="2">2.1.1.37</ecNumber>
    </recommendedName>
</protein>
<evidence type="ECO:0000256" key="3">
    <source>
        <dbReference type="ARBA" id="ARBA00022603"/>
    </source>
</evidence>
<keyword evidence="8" id="KW-0539">Nucleus</keyword>
<feature type="domain" description="BAH" evidence="11">
    <location>
        <begin position="393"/>
        <end position="516"/>
    </location>
</feature>
<dbReference type="CDD" id="cd04370">
    <property type="entry name" value="BAH"/>
    <property type="match status" value="1"/>
</dbReference>
<dbReference type="AlphaFoldDB" id="A0A0C9WBN3"/>
<keyword evidence="3 9" id="KW-0489">Methyltransferase</keyword>
<proteinExistence type="inferred from homology"/>
<gene>
    <name evidence="12" type="ORF">HYDPIDRAFT_159693</name>
</gene>
<evidence type="ECO:0000259" key="11">
    <source>
        <dbReference type="PROSITE" id="PS51038"/>
    </source>
</evidence>
<dbReference type="PANTHER" id="PTHR10629">
    <property type="entry name" value="CYTOSINE-SPECIFIC METHYLTRANSFERASE"/>
    <property type="match status" value="1"/>
</dbReference>
<keyword evidence="5 9" id="KW-0949">S-adenosyl-L-methionine</keyword>
<dbReference type="Gene3D" id="2.30.30.490">
    <property type="match status" value="1"/>
</dbReference>
<evidence type="ECO:0000256" key="5">
    <source>
        <dbReference type="ARBA" id="ARBA00022691"/>
    </source>
</evidence>
<dbReference type="SMART" id="SM00439">
    <property type="entry name" value="BAH"/>
    <property type="match status" value="1"/>
</dbReference>